<protein>
    <submittedName>
        <fullName evidence="2">Uncharacterized protein</fullName>
    </submittedName>
</protein>
<reference evidence="2 3" key="1">
    <citation type="submission" date="2023-08" db="EMBL/GenBank/DDBJ databases">
        <authorList>
            <person name="Palmer J.M."/>
        </authorList>
    </citation>
    <scope>NUCLEOTIDE SEQUENCE [LARGE SCALE GENOMIC DNA]</scope>
    <source>
        <strain evidence="2 3">TWF481</strain>
    </source>
</reference>
<evidence type="ECO:0000313" key="2">
    <source>
        <dbReference type="EMBL" id="KAK6500058.1"/>
    </source>
</evidence>
<gene>
    <name evidence="2" type="ORF">TWF481_010415</name>
</gene>
<dbReference type="AlphaFoldDB" id="A0AAV9W0N7"/>
<comment type="caution">
    <text evidence="2">The sequence shown here is derived from an EMBL/GenBank/DDBJ whole genome shotgun (WGS) entry which is preliminary data.</text>
</comment>
<evidence type="ECO:0000256" key="1">
    <source>
        <dbReference type="SAM" id="MobiDB-lite"/>
    </source>
</evidence>
<proteinExistence type="predicted"/>
<evidence type="ECO:0000313" key="3">
    <source>
        <dbReference type="Proteomes" id="UP001370758"/>
    </source>
</evidence>
<organism evidence="2 3">
    <name type="scientific">Arthrobotrys musiformis</name>
    <dbReference type="NCBI Taxonomy" id="47236"/>
    <lineage>
        <taxon>Eukaryota</taxon>
        <taxon>Fungi</taxon>
        <taxon>Dikarya</taxon>
        <taxon>Ascomycota</taxon>
        <taxon>Pezizomycotina</taxon>
        <taxon>Orbiliomycetes</taxon>
        <taxon>Orbiliales</taxon>
        <taxon>Orbiliaceae</taxon>
        <taxon>Arthrobotrys</taxon>
    </lineage>
</organism>
<accession>A0AAV9W0N7</accession>
<keyword evidence="3" id="KW-1185">Reference proteome</keyword>
<feature type="region of interest" description="Disordered" evidence="1">
    <location>
        <begin position="27"/>
        <end position="60"/>
    </location>
</feature>
<dbReference type="EMBL" id="JAVHJL010000007">
    <property type="protein sequence ID" value="KAK6500058.1"/>
    <property type="molecule type" value="Genomic_DNA"/>
</dbReference>
<name>A0AAV9W0N7_9PEZI</name>
<feature type="compositionally biased region" description="Basic and acidic residues" evidence="1">
    <location>
        <begin position="30"/>
        <end position="46"/>
    </location>
</feature>
<dbReference type="Proteomes" id="UP001370758">
    <property type="component" value="Unassembled WGS sequence"/>
</dbReference>
<sequence>MPSTPQARVQDGRQTLTQFEVWYPENIDLLEPKKKNDPEEKAKTKSLESPPGLDSDNEALDTNALCRQEKDSDPIRPATSRTRQTYGLGLIGEEFTIDERLSEIQKSPLTCQREIPTKFDQRKLFETAQIPGSPSLGDAQLCLGGSPTQTQVLGVYSHGLGDESGLAFDDGDTERSFCQIPALRGYNCGSGGGAELETPMTRRQMPDHNAVFPNSVMRYHQDQGKLSSPPMPMQMPCHLPQRNFRNDVRSTEVVLSSLRMEPPRFKSEKLHMYKRRRTTP</sequence>